<organism evidence="2 3">
    <name type="scientific">Paenibacillus oralis</name>
    <dbReference type="NCBI Taxonomy" id="2490856"/>
    <lineage>
        <taxon>Bacteria</taxon>
        <taxon>Bacillati</taxon>
        <taxon>Bacillota</taxon>
        <taxon>Bacilli</taxon>
        <taxon>Bacillales</taxon>
        <taxon>Paenibacillaceae</taxon>
        <taxon>Paenibacillus</taxon>
    </lineage>
</organism>
<gene>
    <name evidence="2" type="ORF">EHV15_33085</name>
</gene>
<dbReference type="GO" id="GO:0004519">
    <property type="term" value="F:endonuclease activity"/>
    <property type="evidence" value="ECO:0007669"/>
    <property type="project" value="InterPro"/>
</dbReference>
<reference evidence="2 3" key="1">
    <citation type="submission" date="2018-11" db="EMBL/GenBank/DDBJ databases">
        <title>Genome sequencing of Paenibacillus sp. KCOM 3021 (= ChDC PVNT-B20).</title>
        <authorList>
            <person name="Kook J.-K."/>
            <person name="Park S.-N."/>
            <person name="Lim Y.K."/>
        </authorList>
    </citation>
    <scope>NUCLEOTIDE SEQUENCE [LARGE SCALE GENOMIC DNA]</scope>
    <source>
        <strain evidence="2 3">KCOM 3021</strain>
    </source>
</reference>
<dbReference type="AlphaFoldDB" id="A0A3P3UA46"/>
<name>A0A3P3UA46_9BACL</name>
<dbReference type="Pfam" id="PF04471">
    <property type="entry name" value="Mrr_cat"/>
    <property type="match status" value="1"/>
</dbReference>
<dbReference type="GO" id="GO:0003677">
    <property type="term" value="F:DNA binding"/>
    <property type="evidence" value="ECO:0007669"/>
    <property type="project" value="InterPro"/>
</dbReference>
<comment type="caution">
    <text evidence="2">The sequence shown here is derived from an EMBL/GenBank/DDBJ whole genome shotgun (WGS) entry which is preliminary data.</text>
</comment>
<protein>
    <recommendedName>
        <fullName evidence="1">Restriction endonuclease type IV Mrr domain-containing protein</fullName>
    </recommendedName>
</protein>
<keyword evidence="3" id="KW-1185">Reference proteome</keyword>
<feature type="domain" description="Restriction endonuclease type IV Mrr" evidence="1">
    <location>
        <begin position="11"/>
        <end position="75"/>
    </location>
</feature>
<dbReference type="GO" id="GO:0009307">
    <property type="term" value="P:DNA restriction-modification system"/>
    <property type="evidence" value="ECO:0007669"/>
    <property type="project" value="InterPro"/>
</dbReference>
<evidence type="ECO:0000259" key="1">
    <source>
        <dbReference type="Pfam" id="PF04471"/>
    </source>
</evidence>
<dbReference type="OrthoDB" id="9933977at2"/>
<sequence length="133" mass="15292">MAVEWAFDVAFLIKDNRGQEHKFLIEAKNYTTSKLTPGEVAELAGKVSEITRVAGVILITNNDLSKKSEMVATHKGFECWKMPFNDTDSGYFIVKKDLIETFDEETYDTPNRVTEESWIEITYSDGRVERRNM</sequence>
<evidence type="ECO:0000313" key="3">
    <source>
        <dbReference type="Proteomes" id="UP000267017"/>
    </source>
</evidence>
<dbReference type="InterPro" id="IPR007560">
    <property type="entry name" value="Restrct_endonuc_IV_Mrr"/>
</dbReference>
<evidence type="ECO:0000313" key="2">
    <source>
        <dbReference type="EMBL" id="RRJ67225.1"/>
    </source>
</evidence>
<dbReference type="Proteomes" id="UP000267017">
    <property type="component" value="Unassembled WGS sequence"/>
</dbReference>
<accession>A0A3P3UA46</accession>
<dbReference type="EMBL" id="RRCN01000001">
    <property type="protein sequence ID" value="RRJ67225.1"/>
    <property type="molecule type" value="Genomic_DNA"/>
</dbReference>
<proteinExistence type="predicted"/>